<dbReference type="SUPFAM" id="SSF52161">
    <property type="entry name" value="Ribosomal protein L13"/>
    <property type="match status" value="1"/>
</dbReference>
<dbReference type="GO" id="GO:0017148">
    <property type="term" value="P:negative regulation of translation"/>
    <property type="evidence" value="ECO:0007669"/>
    <property type="project" value="TreeGrafter"/>
</dbReference>
<dbReference type="CDD" id="cd00392">
    <property type="entry name" value="Ribosomal_L13"/>
    <property type="match status" value="1"/>
</dbReference>
<dbReference type="Proteomes" id="UP000178646">
    <property type="component" value="Unassembled WGS sequence"/>
</dbReference>
<dbReference type="InterPro" id="IPR005823">
    <property type="entry name" value="Ribosomal_uL13_bac-type"/>
</dbReference>
<dbReference type="PANTHER" id="PTHR11545:SF2">
    <property type="entry name" value="LARGE RIBOSOMAL SUBUNIT PROTEIN UL13M"/>
    <property type="match status" value="1"/>
</dbReference>
<evidence type="ECO:0000256" key="4">
    <source>
        <dbReference type="ARBA" id="ARBA00035499"/>
    </source>
</evidence>
<dbReference type="GO" id="GO:0003735">
    <property type="term" value="F:structural constituent of ribosome"/>
    <property type="evidence" value="ECO:0007669"/>
    <property type="project" value="InterPro"/>
</dbReference>
<name>A0A1G2PKA4_9BACT</name>
<dbReference type="PANTHER" id="PTHR11545">
    <property type="entry name" value="RIBOSOMAL PROTEIN L13"/>
    <property type="match status" value="1"/>
</dbReference>
<dbReference type="GO" id="GO:0006412">
    <property type="term" value="P:translation"/>
    <property type="evidence" value="ECO:0007669"/>
    <property type="project" value="InterPro"/>
</dbReference>
<sequence>MKEYTIDAKGIALGRAASEAAAILRGKNDASFKENVVPNIKLTVLNVSQIKLTGQKSKQKKYKAYAGYPGSLKSVPIERVIDKKGVSFVFKTAVLGMLPKSKLQIKMIKNLIIK</sequence>
<comment type="similarity">
    <text evidence="1">Belongs to the universal ribosomal protein uL13 family.</text>
</comment>
<protein>
    <recommendedName>
        <fullName evidence="4">50S ribosomal protein L13</fullName>
    </recommendedName>
</protein>
<evidence type="ECO:0000313" key="6">
    <source>
        <dbReference type="Proteomes" id="UP000178646"/>
    </source>
</evidence>
<dbReference type="GO" id="GO:0003729">
    <property type="term" value="F:mRNA binding"/>
    <property type="evidence" value="ECO:0007669"/>
    <property type="project" value="TreeGrafter"/>
</dbReference>
<keyword evidence="2 5" id="KW-0689">Ribosomal protein</keyword>
<evidence type="ECO:0000256" key="3">
    <source>
        <dbReference type="ARBA" id="ARBA00023274"/>
    </source>
</evidence>
<dbReference type="Pfam" id="PF00572">
    <property type="entry name" value="Ribosomal_L13"/>
    <property type="match status" value="1"/>
</dbReference>
<dbReference type="InterPro" id="IPR036899">
    <property type="entry name" value="Ribosomal_uL13_sf"/>
</dbReference>
<keyword evidence="3" id="KW-0687">Ribonucleoprotein</keyword>
<accession>A0A1G2PKA4</accession>
<evidence type="ECO:0000256" key="2">
    <source>
        <dbReference type="ARBA" id="ARBA00022980"/>
    </source>
</evidence>
<dbReference type="InterPro" id="IPR005822">
    <property type="entry name" value="Ribosomal_uL13"/>
</dbReference>
<comment type="caution">
    <text evidence="5">The sequence shown here is derived from an EMBL/GenBank/DDBJ whole genome shotgun (WGS) entry which is preliminary data.</text>
</comment>
<reference evidence="5 6" key="1">
    <citation type="journal article" date="2016" name="Nat. Commun.">
        <title>Thousands of microbial genomes shed light on interconnected biogeochemical processes in an aquifer system.</title>
        <authorList>
            <person name="Anantharaman K."/>
            <person name="Brown C.T."/>
            <person name="Hug L.A."/>
            <person name="Sharon I."/>
            <person name="Castelle C.J."/>
            <person name="Probst A.J."/>
            <person name="Thomas B.C."/>
            <person name="Singh A."/>
            <person name="Wilkins M.J."/>
            <person name="Karaoz U."/>
            <person name="Brodie E.L."/>
            <person name="Williams K.H."/>
            <person name="Hubbard S.S."/>
            <person name="Banfield J.F."/>
        </authorList>
    </citation>
    <scope>NUCLEOTIDE SEQUENCE [LARGE SCALE GENOMIC DNA]</scope>
</reference>
<proteinExistence type="inferred from homology"/>
<dbReference type="Gene3D" id="3.90.1180.10">
    <property type="entry name" value="Ribosomal protein L13"/>
    <property type="match status" value="1"/>
</dbReference>
<gene>
    <name evidence="5" type="ORF">A2W59_00250</name>
</gene>
<dbReference type="AlphaFoldDB" id="A0A1G2PKA4"/>
<dbReference type="EMBL" id="MHSU01000042">
    <property type="protein sequence ID" value="OHA48746.1"/>
    <property type="molecule type" value="Genomic_DNA"/>
</dbReference>
<dbReference type="PIRSF" id="PIRSF002181">
    <property type="entry name" value="Ribosomal_L13"/>
    <property type="match status" value="1"/>
</dbReference>
<dbReference type="NCBIfam" id="TIGR01066">
    <property type="entry name" value="rplM_bact"/>
    <property type="match status" value="1"/>
</dbReference>
<dbReference type="GO" id="GO:0022625">
    <property type="term" value="C:cytosolic large ribosomal subunit"/>
    <property type="evidence" value="ECO:0007669"/>
    <property type="project" value="TreeGrafter"/>
</dbReference>
<evidence type="ECO:0000256" key="1">
    <source>
        <dbReference type="ARBA" id="ARBA00006227"/>
    </source>
</evidence>
<evidence type="ECO:0000313" key="5">
    <source>
        <dbReference type="EMBL" id="OHA48746.1"/>
    </source>
</evidence>
<organism evidence="5 6">
    <name type="scientific">Candidatus Terrybacteria bacterium RIFCSPHIGHO2_02_41_19</name>
    <dbReference type="NCBI Taxonomy" id="1802364"/>
    <lineage>
        <taxon>Bacteria</taxon>
        <taxon>Candidatus Terryibacteriota</taxon>
    </lineage>
</organism>